<evidence type="ECO:0000256" key="2">
    <source>
        <dbReference type="ARBA" id="ARBA00011975"/>
    </source>
</evidence>
<evidence type="ECO:0000256" key="1">
    <source>
        <dbReference type="ARBA" id="ARBA00004123"/>
    </source>
</evidence>
<feature type="compositionally biased region" description="Polar residues" evidence="9">
    <location>
        <begin position="99"/>
        <end position="116"/>
    </location>
</feature>
<dbReference type="PROSITE" id="PS00094">
    <property type="entry name" value="C5_MTASE_1"/>
    <property type="match status" value="1"/>
</dbReference>
<dbReference type="Gene3D" id="3.40.50.150">
    <property type="entry name" value="Vaccinia Virus protein VP39"/>
    <property type="match status" value="1"/>
</dbReference>
<evidence type="ECO:0000256" key="7">
    <source>
        <dbReference type="ARBA" id="ARBA00023242"/>
    </source>
</evidence>
<sequence length="1256" mass="141156">MPKRRRGSPETEPFKKRRWSEPGDDEEDELAAQTPLELVQRPKSIGYEDMVKSPNSSSDISEEAQESIAVVNGIITPRSEPSASIKDSLRARKGISVTEEFQSTPIPDSDSGSSFDENVVTPPRTVQRLLSHVELPGWTAGPSVPRALFGWSPSSIESLPEHQALPKLVAAHDAANADFLEKPEYTYFTLDQFSIYKSTSNHKHAQTLVALHELSRDRHQEFCFDGVLSVGQERYFVEQVPFRVLTVDGYDDFETTDIESQLCVQSARAAYHNVWYKLGAPGKEYERFYKPFLWVARFTKHAIQYMLATERITLHHFRASFYDWLQRTYSEDASLRGWLGQSKTRDFAIHFVAYADFLWKECHGVQQPSDDIKICKHPIWREALPYSDLLKAIPRQLPKQRGDAKTIVTPFAYENFSHMYFADQILETPVTEPGLLLRIQELKARRGLTPWFSRSPSSLTPISAAPDLDTKARGRVVVGDIVAVPPEDDGRWKSNAETWYAYVQRVWKQKNGQTRLDVIWLYHPQDTTIGKAQYVFSNELFFSDNCGCGVKEALHLEEVTHKVDVVWNPPDPSSQQGLFVRQKFRTVAEMDHYDFRKIQDSDFCCCHQAEYTPEAVPQYRVGDTVLVEKKKDALGRNCELAQILSFESAGIVQLRRFLFKKDTFPAARPNELLLSSELFSRHCEKLVRECHVRIFSEAQIEDNNVPTPYDRDGAGDYYFVADTEVAAESTFRGMPFRQGWNPQEASPHRKLKGLGIFCGGGTFDRGLQEGGAVQFTHAVDYAEHALHSYRANSSEPVKFFLGSVDDYLSNAMSGQSVHNTATTGEIEVISAGSPCQGFSKLQLDRASARSRKNASMVASVVSFVDFYVPEYLILENVVSMTDSIKDNSGRKQNVFSQVISALVGLGYQVQQFLMDSWSCGSPQQRSRVFIIATAPSAVPLSQPEITHAHPMKNLRTRNLGRSSNGLPFGTRRTNPFVALPFVTAEQSVADLPKVYDSVPQLCIRYPDHRLAVLEAPDVRARIAMVPTQPRGWGLIQAHNAGRLRGEPLEYFIRTKRNLVRSGINSKSYSRVSPDHLFPTIVTKLSVGDGMNGRVLHWDQHRPLTVMEARRALGYLDHEVLIGTPDKQLHIVGNSVDRKVALVLGLALRESWLQSNSTSIQDPVSSAGISAAVKRDASHSSALPESVAGDAHDSHSSDIPSSPPHEHNGTGDDFPDDIDNRTVKMSLNLSQEEIQSIRNAEEGGKFKEIFKINGWQT</sequence>
<feature type="domain" description="BAH" evidence="10">
    <location>
        <begin position="474"/>
        <end position="596"/>
    </location>
</feature>
<dbReference type="Pfam" id="PF25423">
    <property type="entry name" value="DUF7893"/>
    <property type="match status" value="1"/>
</dbReference>
<feature type="region of interest" description="Disordered" evidence="9">
    <location>
        <begin position="99"/>
        <end position="119"/>
    </location>
</feature>
<accession>A0A8H6VHF0</accession>
<dbReference type="GO" id="GO:0005634">
    <property type="term" value="C:nucleus"/>
    <property type="evidence" value="ECO:0007669"/>
    <property type="project" value="UniProtKB-SubCell"/>
</dbReference>
<evidence type="ECO:0000256" key="4">
    <source>
        <dbReference type="ARBA" id="ARBA00022679"/>
    </source>
</evidence>
<dbReference type="Gene3D" id="3.90.120.10">
    <property type="entry name" value="DNA Methylase, subunit A, domain 2"/>
    <property type="match status" value="1"/>
</dbReference>
<dbReference type="GO" id="GO:0003886">
    <property type="term" value="F:DNA (cytosine-5-)-methyltransferase activity"/>
    <property type="evidence" value="ECO:0007669"/>
    <property type="project" value="UniProtKB-EC"/>
</dbReference>
<dbReference type="Proteomes" id="UP000660729">
    <property type="component" value="Unassembled WGS sequence"/>
</dbReference>
<evidence type="ECO:0000256" key="5">
    <source>
        <dbReference type="ARBA" id="ARBA00022691"/>
    </source>
</evidence>
<keyword evidence="7" id="KW-0539">Nucleus</keyword>
<feature type="region of interest" description="Disordered" evidence="9">
    <location>
        <begin position="1"/>
        <end position="64"/>
    </location>
</feature>
<dbReference type="GO" id="GO:0003677">
    <property type="term" value="F:DNA binding"/>
    <property type="evidence" value="ECO:0007669"/>
    <property type="project" value="UniProtKB-KW"/>
</dbReference>
<comment type="subcellular location">
    <subcellularLocation>
        <location evidence="1">Nucleus</location>
    </subcellularLocation>
</comment>
<evidence type="ECO:0000256" key="3">
    <source>
        <dbReference type="ARBA" id="ARBA00022603"/>
    </source>
</evidence>
<comment type="similarity">
    <text evidence="8">Belongs to the class I-like SAM-binding methyltransferase superfamily. C5-methyltransferase family.</text>
</comment>
<dbReference type="InterPro" id="IPR029063">
    <property type="entry name" value="SAM-dependent_MTases_sf"/>
</dbReference>
<evidence type="ECO:0000313" key="11">
    <source>
        <dbReference type="EMBL" id="KAF7190587.1"/>
    </source>
</evidence>
<dbReference type="PROSITE" id="PS51679">
    <property type="entry name" value="SAM_MT_C5"/>
    <property type="match status" value="1"/>
</dbReference>
<dbReference type="GO" id="GO:0032259">
    <property type="term" value="P:methylation"/>
    <property type="evidence" value="ECO:0007669"/>
    <property type="project" value="UniProtKB-KW"/>
</dbReference>
<dbReference type="PRINTS" id="PR00105">
    <property type="entry name" value="C5METTRFRASE"/>
</dbReference>
<dbReference type="PANTHER" id="PTHR10629:SF54">
    <property type="entry name" value="DNA METHYLTRANSFERASE DIM-2"/>
    <property type="match status" value="1"/>
</dbReference>
<dbReference type="SUPFAM" id="SSF53335">
    <property type="entry name" value="S-adenosyl-L-methionine-dependent methyltransferases"/>
    <property type="match status" value="1"/>
</dbReference>
<dbReference type="Gene3D" id="2.30.30.490">
    <property type="match status" value="1"/>
</dbReference>
<dbReference type="InterPro" id="IPR057215">
    <property type="entry name" value="DUF7893"/>
</dbReference>
<organism evidence="11 12">
    <name type="scientific">Pseudocercospora fuligena</name>
    <dbReference type="NCBI Taxonomy" id="685502"/>
    <lineage>
        <taxon>Eukaryota</taxon>
        <taxon>Fungi</taxon>
        <taxon>Dikarya</taxon>
        <taxon>Ascomycota</taxon>
        <taxon>Pezizomycotina</taxon>
        <taxon>Dothideomycetes</taxon>
        <taxon>Dothideomycetidae</taxon>
        <taxon>Mycosphaerellales</taxon>
        <taxon>Mycosphaerellaceae</taxon>
        <taxon>Pseudocercospora</taxon>
    </lineage>
</organism>
<dbReference type="InterPro" id="IPR001525">
    <property type="entry name" value="C5_MeTfrase"/>
</dbReference>
<dbReference type="EC" id="2.1.1.37" evidence="2"/>
<feature type="region of interest" description="Disordered" evidence="9">
    <location>
        <begin position="1175"/>
        <end position="1219"/>
    </location>
</feature>
<dbReference type="Pfam" id="PF00145">
    <property type="entry name" value="DNA_methylase"/>
    <property type="match status" value="1"/>
</dbReference>
<evidence type="ECO:0000259" key="10">
    <source>
        <dbReference type="PROSITE" id="PS51038"/>
    </source>
</evidence>
<dbReference type="PROSITE" id="PS51038">
    <property type="entry name" value="BAH"/>
    <property type="match status" value="1"/>
</dbReference>
<dbReference type="OrthoDB" id="5376140at2759"/>
<evidence type="ECO:0000256" key="9">
    <source>
        <dbReference type="SAM" id="MobiDB-lite"/>
    </source>
</evidence>
<dbReference type="InterPro" id="IPR001025">
    <property type="entry name" value="BAH_dom"/>
</dbReference>
<keyword evidence="12" id="KW-1185">Reference proteome</keyword>
<dbReference type="InterPro" id="IPR018117">
    <property type="entry name" value="C5_DNA_meth_AS"/>
</dbReference>
<dbReference type="PANTHER" id="PTHR10629">
    <property type="entry name" value="CYTOSINE-SPECIFIC METHYLTRANSFERASE"/>
    <property type="match status" value="1"/>
</dbReference>
<keyword evidence="6" id="KW-0238">DNA-binding</keyword>
<dbReference type="InterPro" id="IPR050390">
    <property type="entry name" value="C5-Methyltransferase"/>
</dbReference>
<dbReference type="EMBL" id="JABCIY010000168">
    <property type="protein sequence ID" value="KAF7190587.1"/>
    <property type="molecule type" value="Genomic_DNA"/>
</dbReference>
<evidence type="ECO:0000256" key="6">
    <source>
        <dbReference type="ARBA" id="ARBA00023125"/>
    </source>
</evidence>
<dbReference type="AlphaFoldDB" id="A0A8H6VHF0"/>
<keyword evidence="5 8" id="KW-0949">S-adenosyl-L-methionine</keyword>
<evidence type="ECO:0000313" key="12">
    <source>
        <dbReference type="Proteomes" id="UP000660729"/>
    </source>
</evidence>
<comment type="caution">
    <text evidence="11">The sequence shown here is derived from an EMBL/GenBank/DDBJ whole genome shotgun (WGS) entry which is preliminary data.</text>
</comment>
<name>A0A8H6VHF0_9PEZI</name>
<keyword evidence="4 8" id="KW-0808">Transferase</keyword>
<dbReference type="GO" id="GO:0044027">
    <property type="term" value="P:negative regulation of gene expression via chromosomal CpG island methylation"/>
    <property type="evidence" value="ECO:0007669"/>
    <property type="project" value="TreeGrafter"/>
</dbReference>
<dbReference type="GO" id="GO:0003682">
    <property type="term" value="F:chromatin binding"/>
    <property type="evidence" value="ECO:0007669"/>
    <property type="project" value="InterPro"/>
</dbReference>
<reference evidence="11" key="1">
    <citation type="submission" date="2020-04" db="EMBL/GenBank/DDBJ databases">
        <title>Draft genome resource of the tomato pathogen Pseudocercospora fuligena.</title>
        <authorList>
            <person name="Zaccaron A."/>
        </authorList>
    </citation>
    <scope>NUCLEOTIDE SEQUENCE</scope>
    <source>
        <strain evidence="11">PF001</strain>
    </source>
</reference>
<protein>
    <recommendedName>
        <fullName evidence="2">DNA (cytosine-5-)-methyltransferase</fullName>
        <ecNumber evidence="2">2.1.1.37</ecNumber>
    </recommendedName>
</protein>
<evidence type="ECO:0000256" key="8">
    <source>
        <dbReference type="PROSITE-ProRule" id="PRU01016"/>
    </source>
</evidence>
<keyword evidence="3 8" id="KW-0489">Methyltransferase</keyword>
<proteinExistence type="inferred from homology"/>
<dbReference type="InterPro" id="IPR043151">
    <property type="entry name" value="BAH_sf"/>
</dbReference>
<feature type="active site" evidence="8">
    <location>
        <position position="835"/>
    </location>
</feature>
<gene>
    <name evidence="11" type="ORF">HII31_07746</name>
</gene>